<dbReference type="Proteomes" id="UP000308199">
    <property type="component" value="Unassembled WGS sequence"/>
</dbReference>
<dbReference type="OrthoDB" id="2505950at2759"/>
<sequence length="143" mass="15459">MASWFDIIALCFTVVVFIGAILGFRFIATQISSVVNATKESLKSQGLTIDDKGISVRTTSRYSREDYVDATQRGFIRAMGASVFGPAEPIPVSGSESSTAASKPPPLSRHGSSTSSLTNDSADTPEEKEKKRRHFSLRRGARS</sequence>
<keyword evidence="2" id="KW-0812">Transmembrane</keyword>
<evidence type="ECO:0000256" key="2">
    <source>
        <dbReference type="SAM" id="Phobius"/>
    </source>
</evidence>
<feature type="transmembrane region" description="Helical" evidence="2">
    <location>
        <begin position="7"/>
        <end position="28"/>
    </location>
</feature>
<evidence type="ECO:0000256" key="1">
    <source>
        <dbReference type="SAM" id="MobiDB-lite"/>
    </source>
</evidence>
<feature type="compositionally biased region" description="Polar residues" evidence="1">
    <location>
        <begin position="110"/>
        <end position="122"/>
    </location>
</feature>
<keyword evidence="2" id="KW-0472">Membrane</keyword>
<proteinExistence type="predicted"/>
<accession>A0A4S4LCK8</accession>
<evidence type="ECO:0000313" key="3">
    <source>
        <dbReference type="EMBL" id="THH09504.1"/>
    </source>
</evidence>
<feature type="region of interest" description="Disordered" evidence="1">
    <location>
        <begin position="89"/>
        <end position="143"/>
    </location>
</feature>
<evidence type="ECO:0000313" key="4">
    <source>
        <dbReference type="Proteomes" id="UP000308199"/>
    </source>
</evidence>
<keyword evidence="4" id="KW-1185">Reference proteome</keyword>
<dbReference type="EMBL" id="SGPK01000061">
    <property type="protein sequence ID" value="THH09504.1"/>
    <property type="molecule type" value="Genomic_DNA"/>
</dbReference>
<protein>
    <submittedName>
        <fullName evidence="3">Uncharacterized protein</fullName>
    </submittedName>
</protein>
<name>A0A4S4LCK8_9AGAM</name>
<reference evidence="3 4" key="1">
    <citation type="submission" date="2019-02" db="EMBL/GenBank/DDBJ databases">
        <title>Genome sequencing of the rare red list fungi Phellinidium pouzarii.</title>
        <authorList>
            <person name="Buettner E."/>
            <person name="Kellner H."/>
        </authorList>
    </citation>
    <scope>NUCLEOTIDE SEQUENCE [LARGE SCALE GENOMIC DNA]</scope>
    <source>
        <strain evidence="3 4">DSM 108285</strain>
    </source>
</reference>
<feature type="compositionally biased region" description="Basic residues" evidence="1">
    <location>
        <begin position="130"/>
        <end position="143"/>
    </location>
</feature>
<gene>
    <name evidence="3" type="ORF">EW145_g1976</name>
</gene>
<organism evidence="3 4">
    <name type="scientific">Phellinidium pouzarii</name>
    <dbReference type="NCBI Taxonomy" id="167371"/>
    <lineage>
        <taxon>Eukaryota</taxon>
        <taxon>Fungi</taxon>
        <taxon>Dikarya</taxon>
        <taxon>Basidiomycota</taxon>
        <taxon>Agaricomycotina</taxon>
        <taxon>Agaricomycetes</taxon>
        <taxon>Hymenochaetales</taxon>
        <taxon>Hymenochaetaceae</taxon>
        <taxon>Phellinidium</taxon>
    </lineage>
</organism>
<dbReference type="AlphaFoldDB" id="A0A4S4LCK8"/>
<keyword evidence="2" id="KW-1133">Transmembrane helix</keyword>
<comment type="caution">
    <text evidence="3">The sequence shown here is derived from an EMBL/GenBank/DDBJ whole genome shotgun (WGS) entry which is preliminary data.</text>
</comment>